<name>A0A9K3PK54_9STRA</name>
<dbReference type="EMBL" id="JAGRRH010000018">
    <property type="protein sequence ID" value="KAG7350188.1"/>
    <property type="molecule type" value="Genomic_DNA"/>
</dbReference>
<reference evidence="2" key="1">
    <citation type="journal article" date="2021" name="Sci. Rep.">
        <title>Diploid genomic architecture of Nitzschia inconspicua, an elite biomass production diatom.</title>
        <authorList>
            <person name="Oliver A."/>
            <person name="Podell S."/>
            <person name="Pinowska A."/>
            <person name="Traller J.C."/>
            <person name="Smith S.R."/>
            <person name="McClure R."/>
            <person name="Beliaev A."/>
            <person name="Bohutskyi P."/>
            <person name="Hill E.A."/>
            <person name="Rabines A."/>
            <person name="Zheng H."/>
            <person name="Allen L.Z."/>
            <person name="Kuo A."/>
            <person name="Grigoriev I.V."/>
            <person name="Allen A.E."/>
            <person name="Hazlebeck D."/>
            <person name="Allen E.E."/>
        </authorList>
    </citation>
    <scope>NUCLEOTIDE SEQUENCE</scope>
    <source>
        <strain evidence="2">Hildebrandi</strain>
    </source>
</reference>
<feature type="compositionally biased region" description="Low complexity" evidence="1">
    <location>
        <begin position="554"/>
        <end position="563"/>
    </location>
</feature>
<reference evidence="2" key="2">
    <citation type="submission" date="2021-04" db="EMBL/GenBank/DDBJ databases">
        <authorList>
            <person name="Podell S."/>
        </authorList>
    </citation>
    <scope>NUCLEOTIDE SEQUENCE</scope>
    <source>
        <strain evidence="2">Hildebrandi</strain>
    </source>
</reference>
<feature type="region of interest" description="Disordered" evidence="1">
    <location>
        <begin position="899"/>
        <end position="918"/>
    </location>
</feature>
<dbReference type="Proteomes" id="UP000693970">
    <property type="component" value="Unassembled WGS sequence"/>
</dbReference>
<feature type="compositionally biased region" description="Basic and acidic residues" evidence="1">
    <location>
        <begin position="908"/>
        <end position="918"/>
    </location>
</feature>
<evidence type="ECO:0000313" key="3">
    <source>
        <dbReference type="Proteomes" id="UP000693970"/>
    </source>
</evidence>
<feature type="region of interest" description="Disordered" evidence="1">
    <location>
        <begin position="837"/>
        <end position="868"/>
    </location>
</feature>
<proteinExistence type="predicted"/>
<feature type="region of interest" description="Disordered" evidence="1">
    <location>
        <begin position="651"/>
        <end position="675"/>
    </location>
</feature>
<sequence length="1371" mass="146931">MFALALGPSHPRRTSAYVRRPGASGIKSLPVRPTASECFSAFSAFSIRVPVLIRVCVSSSSLPTLFRKFRDVILGHKPLSSLSVPVTSLREERVGRDDDETQTLMRTGTLMENAENAEKHSEALSKDCSTPEQYITNNMEYFGYIAIFFLDTKNLTLTRPQKKDTDVGMDEFAIELALWVEEMWAGEIQSFGKGCTLMENLCAVALKFGRAWILASIKGVTHRFEDKRYVNLFITHAITDFHILQQRLDPSVADCYQGCYSKYCAKDLWCFVDSADCCSTLFLGSAGCCPTSSSVLLPYPHLGLADCCPTTSLGSAGCCPGLSRLLPYLFLGFSWSLSYLFLGLTGCCPTSFLGPADFCNMLSFAPTTVSSAAFSFAPTTVSSAVVSFAPTTVSSAAFSFAPTTVSSAAHSFAPTTVSSAALSFAPTTVSSAALSFAPTTVSSAALSFAPTTVSSAALSIAPTTVSSAAHSFAPTTVSSAALSFAPTTVSSAALSFAPTTVSSAALSFAPTTVSSAAAAAPTLDALTANGASNNGNGGSSRHRGQNRRGGNHVSDSSTFSSSSYKGDVPGMNGHIFRVFSESTAQKQFPVACNALQQCVETNMAHSGAQDDFLDVDCASAFAVNLSHAGNKEAYMEQDDVLSQGADMSLEANQEPDQEHRGRTPQAGGSTNCTPTKAKATNDQVVVFMMMHLPCFDSNPQLYDPHPTNCIDVRIIGTIALKCWNQLFPTKFPAFFQDDVQAVVAEAKFVSLEPDVFPRGVVNEPDVFPRGVLNENLEHDLFSTTAPDANAYSVLQAQDDVLDLVYASAPTAAQISKDNQGASTDQHEVLFQGADVQGLGEDQGANHDGSRGAKKGTQGAGGTANYLPPAGLENNPLDIIQNAVSSRDGSKVSLGLGKGATKALSQRHPNIESRDDLRNDSGTDDFLHLDDADQVPAENQGVYVNQDDVLFQGANVENPAEDRGSIQEAYAIENQGADMAEKQEAICFVVKKNSFKTPSVCFLKALYGCVKSALLWCKGFELNPYDPCVTNKMFNGKQCTAAWYVDDNEISHVDPQVVTNMITAIEGHFRKMTVTRGRRRHKFLGMDITFTSDETVSILMEDYLNSVIKLFGEPNSSSASSAAGKGLLKMNPVLPDLAPKERVDLHGSIVPNRCASAGQKSLHINIRHFFITDRVKTEGLNIVHCPTEEMLADFFTKPLQGTLFRKFRDVILGHKPLSSLSVPVTSLREERVGRDIETQTLLRTGTLLENAEKHSEANLMENAKKHSEAASRAGKSSILEAPSRRTYADVLRGCEGPKVTDNGITGRDKGNVSRGCKSIADGVVCTNKIGRDGVVSVSKIGDGVVSVKKKNAGSENESNIKKGTEDAVTFLK</sequence>
<feature type="compositionally biased region" description="Polar residues" evidence="1">
    <location>
        <begin position="666"/>
        <end position="675"/>
    </location>
</feature>
<protein>
    <submittedName>
        <fullName evidence="2">Uncharacterized protein</fullName>
    </submittedName>
</protein>
<gene>
    <name evidence="2" type="ORF">IV203_009548</name>
</gene>
<keyword evidence="3" id="KW-1185">Reference proteome</keyword>
<feature type="region of interest" description="Disordered" evidence="1">
    <location>
        <begin position="528"/>
        <end position="565"/>
    </location>
</feature>
<feature type="compositionally biased region" description="Basic residues" evidence="1">
    <location>
        <begin position="540"/>
        <end position="550"/>
    </location>
</feature>
<evidence type="ECO:0000256" key="1">
    <source>
        <dbReference type="SAM" id="MobiDB-lite"/>
    </source>
</evidence>
<accession>A0A9K3PK54</accession>
<evidence type="ECO:0000313" key="2">
    <source>
        <dbReference type="EMBL" id="KAG7350188.1"/>
    </source>
</evidence>
<organism evidence="2 3">
    <name type="scientific">Nitzschia inconspicua</name>
    <dbReference type="NCBI Taxonomy" id="303405"/>
    <lineage>
        <taxon>Eukaryota</taxon>
        <taxon>Sar</taxon>
        <taxon>Stramenopiles</taxon>
        <taxon>Ochrophyta</taxon>
        <taxon>Bacillariophyta</taxon>
        <taxon>Bacillariophyceae</taxon>
        <taxon>Bacillariophycidae</taxon>
        <taxon>Bacillariales</taxon>
        <taxon>Bacillariaceae</taxon>
        <taxon>Nitzschia</taxon>
    </lineage>
</organism>
<comment type="caution">
    <text evidence="2">The sequence shown here is derived from an EMBL/GenBank/DDBJ whole genome shotgun (WGS) entry which is preliminary data.</text>
</comment>